<reference evidence="2 3" key="1">
    <citation type="submission" date="2011-08" db="EMBL/GenBank/DDBJ databases">
        <title>The Genome Sequence of Clostridium orbiscindens 1_3_50AFAA.</title>
        <authorList>
            <consortium name="The Broad Institute Genome Sequencing Platform"/>
            <person name="Earl A."/>
            <person name="Ward D."/>
            <person name="Feldgarden M."/>
            <person name="Gevers D."/>
            <person name="Daigneault M."/>
            <person name="Strauss J."/>
            <person name="Allen-Vercoe E."/>
            <person name="Young S.K."/>
            <person name="Zeng Q."/>
            <person name="Gargeya S."/>
            <person name="Fitzgerald M."/>
            <person name="Haas B."/>
            <person name="Abouelleil A."/>
            <person name="Alvarado L."/>
            <person name="Arachchi H.M."/>
            <person name="Berlin A."/>
            <person name="Brown A."/>
            <person name="Chapman S.B."/>
            <person name="Chen Z."/>
            <person name="Dunbar C."/>
            <person name="Freedman E."/>
            <person name="Gearin G."/>
            <person name="Gellesch M."/>
            <person name="Goldberg J."/>
            <person name="Griggs A."/>
            <person name="Gujja S."/>
            <person name="Heiman D."/>
            <person name="Howarth C."/>
            <person name="Larson L."/>
            <person name="Lui A."/>
            <person name="MacDonald P.J.P."/>
            <person name="Montmayeur A."/>
            <person name="Murphy C."/>
            <person name="Neiman D."/>
            <person name="Pearson M."/>
            <person name="Priest M."/>
            <person name="Roberts A."/>
            <person name="Saif S."/>
            <person name="Shea T."/>
            <person name="Shenoy N."/>
            <person name="Sisk P."/>
            <person name="Stolte C."/>
            <person name="Sykes S."/>
            <person name="Wortman J."/>
            <person name="Nusbaum C."/>
            <person name="Birren B."/>
        </authorList>
    </citation>
    <scope>NUCLEOTIDE SEQUENCE [LARGE SCALE GENOMIC DNA]</scope>
    <source>
        <strain evidence="2 3">1_3_50AFAA</strain>
    </source>
</reference>
<dbReference type="PATRIC" id="fig|742738.3.peg.2058"/>
<feature type="transmembrane region" description="Helical" evidence="1">
    <location>
        <begin position="297"/>
        <end position="322"/>
    </location>
</feature>
<dbReference type="InterPro" id="IPR005642">
    <property type="entry name" value="LysO"/>
</dbReference>
<dbReference type="PANTHER" id="PTHR35804">
    <property type="entry name" value="LYSINE EXPORTER LYSO"/>
    <property type="match status" value="1"/>
</dbReference>
<keyword evidence="1" id="KW-1133">Transmembrane helix</keyword>
<feature type="transmembrane region" description="Helical" evidence="1">
    <location>
        <begin position="149"/>
        <end position="168"/>
    </location>
</feature>
<evidence type="ECO:0000313" key="3">
    <source>
        <dbReference type="Proteomes" id="UP000029585"/>
    </source>
</evidence>
<dbReference type="EMBL" id="ADLO01000058">
    <property type="protein sequence ID" value="KGF55412.1"/>
    <property type="molecule type" value="Genomic_DNA"/>
</dbReference>
<dbReference type="PANTHER" id="PTHR35804:SF1">
    <property type="entry name" value="LYSINE EXPORTER LYSO"/>
    <property type="match status" value="1"/>
</dbReference>
<evidence type="ECO:0000313" key="2">
    <source>
        <dbReference type="EMBL" id="KGF55412.1"/>
    </source>
</evidence>
<dbReference type="GO" id="GO:0015661">
    <property type="term" value="F:L-lysine efflux transmembrane transporter activity"/>
    <property type="evidence" value="ECO:0007669"/>
    <property type="project" value="InterPro"/>
</dbReference>
<dbReference type="Pfam" id="PF03956">
    <property type="entry name" value="Lys_export"/>
    <property type="match status" value="2"/>
</dbReference>
<keyword evidence="1" id="KW-0472">Membrane</keyword>
<keyword evidence="3" id="KW-1185">Reference proteome</keyword>
<evidence type="ECO:0000256" key="1">
    <source>
        <dbReference type="SAM" id="Phobius"/>
    </source>
</evidence>
<feature type="transmembrane region" description="Helical" evidence="1">
    <location>
        <begin position="6"/>
        <end position="25"/>
    </location>
</feature>
<proteinExistence type="predicted"/>
<evidence type="ECO:0008006" key="4">
    <source>
        <dbReference type="Google" id="ProtNLM"/>
    </source>
</evidence>
<feature type="transmembrane region" description="Helical" evidence="1">
    <location>
        <begin position="126"/>
        <end position="143"/>
    </location>
</feature>
<dbReference type="eggNOG" id="COG2431">
    <property type="taxonomic scope" value="Bacteria"/>
</dbReference>
<comment type="caution">
    <text evidence="2">The sequence shown here is derived from an EMBL/GenBank/DDBJ whole genome shotgun (WGS) entry which is preliminary data.</text>
</comment>
<feature type="transmembrane region" description="Helical" evidence="1">
    <location>
        <begin position="70"/>
        <end position="92"/>
    </location>
</feature>
<feature type="transmembrane region" description="Helical" evidence="1">
    <location>
        <begin position="255"/>
        <end position="277"/>
    </location>
</feature>
<protein>
    <recommendedName>
        <fullName evidence="4">DUF340 domain-containing protein</fullName>
    </recommendedName>
</protein>
<feature type="transmembrane region" description="Helical" evidence="1">
    <location>
        <begin position="225"/>
        <end position="248"/>
    </location>
</feature>
<dbReference type="RefSeq" id="WP_035300610.1">
    <property type="nucleotide sequence ID" value="NZ_KN174163.1"/>
</dbReference>
<gene>
    <name evidence="2" type="ORF">HMPREF9460_02005</name>
</gene>
<organism evidence="2 3">
    <name type="scientific">Flavonifractor plautii 1_3_50AFAA</name>
    <dbReference type="NCBI Taxonomy" id="742738"/>
    <lineage>
        <taxon>Bacteria</taxon>
        <taxon>Bacillati</taxon>
        <taxon>Bacillota</taxon>
        <taxon>Clostridia</taxon>
        <taxon>Eubacteriales</taxon>
        <taxon>Oscillospiraceae</taxon>
        <taxon>Flavonifractor</taxon>
    </lineage>
</organism>
<accession>A0A096CKT0</accession>
<dbReference type="GO" id="GO:0005886">
    <property type="term" value="C:plasma membrane"/>
    <property type="evidence" value="ECO:0007669"/>
    <property type="project" value="TreeGrafter"/>
</dbReference>
<keyword evidence="1" id="KW-0812">Transmembrane</keyword>
<dbReference type="AlphaFoldDB" id="A0A096CKT0"/>
<dbReference type="HOGENOM" id="CLU_045681_0_0_9"/>
<sequence>MGTTLSTLSNLAIYIGLVVVGAFLGSRKALRSRPLVWVGKLQFAALMILIVTLGVNLGANDEVVSSLGQIGLAALVITVLAMAGSLLCLTLLRRFVLKLDHYGLPRGSEAAREEEAHHGGKADNSLTFIIVIAVVLGMLAGRFVLPAAVTAHCGTVISFGLYLLLFMVGMDMGKQGTLLADIKTAGFQVLLVPVAVCAGSLAFAALAGLVLPLGVKDSMAAASGLGWYSLAPTLLAPYSLSVSAVAFLSNVMREIFAIITIPIVAKYVGYVECASLPGAAAMDTVLPVVVGATHERITIYSFTSGVVLSLAVPLLVPAIVTLPF</sequence>
<name>A0A096CKT0_FLAPL</name>
<feature type="transmembrane region" description="Helical" evidence="1">
    <location>
        <begin position="37"/>
        <end position="58"/>
    </location>
</feature>
<dbReference type="Proteomes" id="UP000029585">
    <property type="component" value="Unassembled WGS sequence"/>
</dbReference>
<feature type="transmembrane region" description="Helical" evidence="1">
    <location>
        <begin position="189"/>
        <end position="213"/>
    </location>
</feature>